<reference evidence="6 7" key="1">
    <citation type="journal article" date="2020" name="ISME J.">
        <title>Uncovering the hidden diversity of litter-decomposition mechanisms in mushroom-forming fungi.</title>
        <authorList>
            <person name="Floudas D."/>
            <person name="Bentzer J."/>
            <person name="Ahren D."/>
            <person name="Johansson T."/>
            <person name="Persson P."/>
            <person name="Tunlid A."/>
        </authorList>
    </citation>
    <scope>NUCLEOTIDE SEQUENCE [LARGE SCALE GENOMIC DNA]</scope>
    <source>
        <strain evidence="6 7">CBS 406.79</strain>
    </source>
</reference>
<dbReference type="CDD" id="cd00842">
    <property type="entry name" value="MPP_ASMase"/>
    <property type="match status" value="1"/>
</dbReference>
<dbReference type="PROSITE" id="PS50015">
    <property type="entry name" value="SAP_B"/>
    <property type="match status" value="1"/>
</dbReference>
<keyword evidence="2" id="KW-1015">Disulfide bond</keyword>
<dbReference type="InterPro" id="IPR029052">
    <property type="entry name" value="Metallo-depent_PP-like"/>
</dbReference>
<evidence type="ECO:0000313" key="6">
    <source>
        <dbReference type="EMBL" id="KAF5389569.1"/>
    </source>
</evidence>
<proteinExistence type="predicted"/>
<feature type="region of interest" description="Disordered" evidence="4">
    <location>
        <begin position="372"/>
        <end position="548"/>
    </location>
</feature>
<feature type="compositionally biased region" description="Polar residues" evidence="4">
    <location>
        <begin position="177"/>
        <end position="189"/>
    </location>
</feature>
<dbReference type="EMBL" id="JAACJN010000021">
    <property type="protein sequence ID" value="KAF5389569.1"/>
    <property type="molecule type" value="Genomic_DNA"/>
</dbReference>
<name>A0A8H5HUM1_9AGAR</name>
<feature type="region of interest" description="Disordered" evidence="4">
    <location>
        <begin position="40"/>
        <end position="328"/>
    </location>
</feature>
<feature type="compositionally biased region" description="Polar residues" evidence="4">
    <location>
        <begin position="265"/>
        <end position="275"/>
    </location>
</feature>
<evidence type="ECO:0000256" key="4">
    <source>
        <dbReference type="SAM" id="MobiDB-lite"/>
    </source>
</evidence>
<dbReference type="InterPro" id="IPR041805">
    <property type="entry name" value="ASMase/PPN1_MPP"/>
</dbReference>
<feature type="compositionally biased region" description="Pro residues" evidence="4">
    <location>
        <begin position="111"/>
        <end position="120"/>
    </location>
</feature>
<organism evidence="6 7">
    <name type="scientific">Collybiopsis confluens</name>
    <dbReference type="NCBI Taxonomy" id="2823264"/>
    <lineage>
        <taxon>Eukaryota</taxon>
        <taxon>Fungi</taxon>
        <taxon>Dikarya</taxon>
        <taxon>Basidiomycota</taxon>
        <taxon>Agaricomycotina</taxon>
        <taxon>Agaricomycetes</taxon>
        <taxon>Agaricomycetidae</taxon>
        <taxon>Agaricales</taxon>
        <taxon>Marasmiineae</taxon>
        <taxon>Omphalotaceae</taxon>
        <taxon>Collybiopsis</taxon>
    </lineage>
</organism>
<feature type="compositionally biased region" description="Polar residues" evidence="4">
    <location>
        <begin position="283"/>
        <end position="296"/>
    </location>
</feature>
<feature type="compositionally biased region" description="Low complexity" evidence="4">
    <location>
        <begin position="41"/>
        <end position="59"/>
    </location>
</feature>
<keyword evidence="7" id="KW-1185">Reference proteome</keyword>
<evidence type="ECO:0000259" key="5">
    <source>
        <dbReference type="PROSITE" id="PS50015"/>
    </source>
</evidence>
<protein>
    <recommendedName>
        <fullName evidence="5">Saposin B-type domain-containing protein</fullName>
    </recommendedName>
</protein>
<comment type="caution">
    <text evidence="6">The sequence shown here is derived from an EMBL/GenBank/DDBJ whole genome shotgun (WGS) entry which is preliminary data.</text>
</comment>
<feature type="compositionally biased region" description="Polar residues" evidence="4">
    <location>
        <begin position="424"/>
        <end position="445"/>
    </location>
</feature>
<feature type="compositionally biased region" description="Polar residues" evidence="4">
    <location>
        <begin position="472"/>
        <end position="489"/>
    </location>
</feature>
<keyword evidence="1" id="KW-0378">Hydrolase</keyword>
<dbReference type="PANTHER" id="PTHR10340:SF34">
    <property type="entry name" value="SPHINGOMYELIN PHOSPHODIESTERASE"/>
    <property type="match status" value="1"/>
</dbReference>
<feature type="compositionally biased region" description="Low complexity" evidence="4">
    <location>
        <begin position="299"/>
        <end position="313"/>
    </location>
</feature>
<evidence type="ECO:0000256" key="1">
    <source>
        <dbReference type="ARBA" id="ARBA00022801"/>
    </source>
</evidence>
<evidence type="ECO:0000256" key="3">
    <source>
        <dbReference type="ARBA" id="ARBA00023180"/>
    </source>
</evidence>
<accession>A0A8H5HUM1</accession>
<dbReference type="PANTHER" id="PTHR10340">
    <property type="entry name" value="SPHINGOMYELIN PHOSPHODIESTERASE"/>
    <property type="match status" value="1"/>
</dbReference>
<feature type="compositionally biased region" description="Polar residues" evidence="4">
    <location>
        <begin position="231"/>
        <end position="245"/>
    </location>
</feature>
<dbReference type="GO" id="GO:0008081">
    <property type="term" value="F:phosphoric diester hydrolase activity"/>
    <property type="evidence" value="ECO:0007669"/>
    <property type="project" value="TreeGrafter"/>
</dbReference>
<dbReference type="Proteomes" id="UP000518752">
    <property type="component" value="Unassembled WGS sequence"/>
</dbReference>
<dbReference type="InterPro" id="IPR004843">
    <property type="entry name" value="Calcineurin-like_PHP"/>
</dbReference>
<dbReference type="GO" id="GO:0005615">
    <property type="term" value="C:extracellular space"/>
    <property type="evidence" value="ECO:0007669"/>
    <property type="project" value="TreeGrafter"/>
</dbReference>
<feature type="compositionally biased region" description="Polar residues" evidence="4">
    <location>
        <begin position="63"/>
        <end position="83"/>
    </location>
</feature>
<dbReference type="Gene3D" id="3.60.21.10">
    <property type="match status" value="1"/>
</dbReference>
<dbReference type="Pfam" id="PF00149">
    <property type="entry name" value="Metallophos"/>
    <property type="match status" value="1"/>
</dbReference>
<dbReference type="OrthoDB" id="3241567at2759"/>
<feature type="compositionally biased region" description="Polar residues" evidence="4">
    <location>
        <begin position="533"/>
        <end position="542"/>
    </location>
</feature>
<feature type="compositionally biased region" description="Low complexity" evidence="4">
    <location>
        <begin position="205"/>
        <end position="216"/>
    </location>
</feature>
<gene>
    <name evidence="6" type="ORF">D9757_004127</name>
</gene>
<dbReference type="SUPFAM" id="SSF56300">
    <property type="entry name" value="Metallo-dependent phosphatases"/>
    <property type="match status" value="1"/>
</dbReference>
<keyword evidence="3" id="KW-0325">Glycoprotein</keyword>
<evidence type="ECO:0000313" key="7">
    <source>
        <dbReference type="Proteomes" id="UP000518752"/>
    </source>
</evidence>
<dbReference type="Pfam" id="PF20415">
    <property type="entry name" value="DUF6699"/>
    <property type="match status" value="1"/>
</dbReference>
<dbReference type="InterPro" id="IPR008139">
    <property type="entry name" value="SaposinB_dom"/>
</dbReference>
<dbReference type="InterPro" id="IPR046522">
    <property type="entry name" value="DUF6699"/>
</dbReference>
<evidence type="ECO:0000256" key="2">
    <source>
        <dbReference type="ARBA" id="ARBA00023157"/>
    </source>
</evidence>
<feature type="domain" description="Saposin B-type" evidence="5">
    <location>
        <begin position="875"/>
        <end position="959"/>
    </location>
</feature>
<sequence length="1504" mass="163015">MRIASPTSDDWLTQGDVIDRTNVRLLEGLLQLHEHIAGRISSPPSWASPSTSVASGSVPIRYNPSSPQSIPVGYTSESSSRSHLQPPHENNLIPERSQNRQVPRANQSSPAQPPHPPSRSSPPAGLSIDLTSEPRYTSSDFHAEIPRSHTSTTPAHRGGISSHRNPSPAGPGLAQGSARTSPLSSNSSAPAHDVYVTPSPPRNASNPVGPGSGNSSTRTSPSRRDERASEQSHSPVQNASANPNDDVTPVPTLSHPFPAMEVPTRQPTSSPSHCQASLRRADSMTSASNPKITATTADPIRSASAPSTRSPTPFQYIDPNYESSEARRSAGNAAELRFRLSRVPPRSQANRIYRANQTPVDSSRLSIDPVAITNSASPSSGEPPHHSPPPPSQTPSRSILRIATPRVGSTRNEIGSTIPPAAQSARNTQTETTSSPDVLRHSTTPIVAPQPISPAWNGSFRDTSKFVEIPRSASSTPGSTVDGEQSESPQPLLLENSSSSGSSGSDHGHPGGGHCNSPPRPPPPRSSTPGTGNNLHTTNALANSPFPVPPLPPPNIHYHFVAPAPVILSPPQTQFASPWPPVPLWTLPVSPPTSVTTPTRPPVLSAPTCTVRPLPPAWESGTFPAAGLGTSDLIRIHPHILYNPLSPSQPVLHWDIVLRAEQARVVTGQGLISCPSLGSEAVAYGGGKINKVWIDSDTPILAWWMRQWGPIVIEKGHISVRDILDAIQAYLAVPLTNGDYRKATEVPTQTDGINHGNGTRLRHARRMRASNGFELRNIALRGRAIEDGWSPRLMGAGPGESSIYRRSDVLGTYRRFLGLRPIVLSDNTWRLVLGVGPGPVPRMLLQRVSALIFLPLLVVASNGALADDMLVALTSAVDCPSCHSLLVTLKATAVLGDKALSRSLKSLCRRLKLADSDVCNGIIDSIGPIVAHDLRSISPFGETSSKFCNAILGLCPEPPVNNFTVPFPKPPPESPKEFKSSGKPPFRVVHFSDIHIDRDYLTGSEANCTKPLCCRAFEDQNDPVTTPAGPLGYPTCDTPLKLADSVAKAIDATDSLFSIFTGDIVDSAVWLVNQKDVKADINLFSEEFRMALSAPVFPTLGNHESSPVNCFPRLTTEEYAKDSQWVFNTSSTQWSPWIGQIAADQVIHHSGSYSLVVSHSNLRIISVNSGFWYKMNLWLYDSNKQQPDPNGILSFLVSQLQVAEDLGQRAWIMAHMPPGGGDVFHDQSNYYDQVVQRYKHTIAGQFFGHTHNDEFQLAYSNYSDRTKDTATSMAWIVPALTPRSGNPAFKVYDIDPDTYEVIDVHLYSTNMSHPDYQIEPTWNLLYSARDLYGSLIPGGLEPSQSLSPSFWHQLTELFENDDEAFQTFQHLKRRIGGGDCIQDEDEDAYLDCKRRVICQLRAQRSEDNCYELTQGGKWLVDGTEPAHAENIDHGCEGVGAHTLFKQMISAFVRGKMDASTTNAIRAQLNEIIVDALEDLGSPDLDDVNVGLESADVQRVMQIPA</sequence>